<evidence type="ECO:0000256" key="2">
    <source>
        <dbReference type="RuleBase" id="RU000461"/>
    </source>
</evidence>
<keyword evidence="2" id="KW-0479">Metal-binding</keyword>
<organism evidence="4 5">
    <name type="scientific">Actinospica durhamensis</name>
    <dbReference type="NCBI Taxonomy" id="1508375"/>
    <lineage>
        <taxon>Bacteria</taxon>
        <taxon>Bacillati</taxon>
        <taxon>Actinomycetota</taxon>
        <taxon>Actinomycetes</taxon>
        <taxon>Catenulisporales</taxon>
        <taxon>Actinospicaceae</taxon>
        <taxon>Actinospica</taxon>
    </lineage>
</organism>
<feature type="region of interest" description="Disordered" evidence="3">
    <location>
        <begin position="64"/>
        <end position="94"/>
    </location>
</feature>
<keyword evidence="2" id="KW-0560">Oxidoreductase</keyword>
<keyword evidence="5" id="KW-1185">Reference proteome</keyword>
<dbReference type="GO" id="GO:0004497">
    <property type="term" value="F:monooxygenase activity"/>
    <property type="evidence" value="ECO:0007669"/>
    <property type="project" value="UniProtKB-KW"/>
</dbReference>
<evidence type="ECO:0000313" key="5">
    <source>
        <dbReference type="Proteomes" id="UP000675781"/>
    </source>
</evidence>
<dbReference type="GO" id="GO:0005506">
    <property type="term" value="F:iron ion binding"/>
    <property type="evidence" value="ECO:0007669"/>
    <property type="project" value="InterPro"/>
</dbReference>
<dbReference type="PROSITE" id="PS00086">
    <property type="entry name" value="CYTOCHROME_P450"/>
    <property type="match status" value="1"/>
</dbReference>
<dbReference type="EMBL" id="JAGSOG010000316">
    <property type="protein sequence ID" value="MBR7838678.1"/>
    <property type="molecule type" value="Genomic_DNA"/>
</dbReference>
<feature type="non-terminal residue" evidence="4">
    <location>
        <position position="1"/>
    </location>
</feature>
<evidence type="ECO:0000256" key="3">
    <source>
        <dbReference type="SAM" id="MobiDB-lite"/>
    </source>
</evidence>
<evidence type="ECO:0000256" key="1">
    <source>
        <dbReference type="ARBA" id="ARBA00010617"/>
    </source>
</evidence>
<comment type="similarity">
    <text evidence="1 2">Belongs to the cytochrome P450 family.</text>
</comment>
<keyword evidence="2" id="KW-0408">Iron</keyword>
<sequence>LCIRDRGWPEVVEETLRWDGPVGFFPFRFPTRDLELGGTLIPAGTAVLAGYTAAGRDTAGFGPGAGAFHPVGDDEAPSGEAESAGSEPDATAADAADAAGARHLSFGHGVHFCLGAPLARLEGAIALEQLYARFPDLVVAVPDDALARFGSFVNNGVLELPVRLGRDASI</sequence>
<dbReference type="RefSeq" id="WP_212533130.1">
    <property type="nucleotide sequence ID" value="NZ_JAGSOG010000316.1"/>
</dbReference>
<reference evidence="4" key="1">
    <citation type="submission" date="2021-04" db="EMBL/GenBank/DDBJ databases">
        <title>Genome based classification of Actinospica acidithermotolerans sp. nov., an actinobacterium isolated from an Indonesian hot spring.</title>
        <authorList>
            <person name="Kusuma A.B."/>
            <person name="Putra K.E."/>
            <person name="Nafisah S."/>
            <person name="Loh J."/>
            <person name="Nouioui I."/>
            <person name="Goodfellow M."/>
        </authorList>
    </citation>
    <scope>NUCLEOTIDE SEQUENCE</scope>
    <source>
        <strain evidence="4">CSCA 57</strain>
    </source>
</reference>
<evidence type="ECO:0000313" key="4">
    <source>
        <dbReference type="EMBL" id="MBR7838678.1"/>
    </source>
</evidence>
<dbReference type="InterPro" id="IPR001128">
    <property type="entry name" value="Cyt_P450"/>
</dbReference>
<dbReference type="AlphaFoldDB" id="A0A941IV70"/>
<gene>
    <name evidence="4" type="ORF">KDL01_35750</name>
</gene>
<dbReference type="InterPro" id="IPR017972">
    <property type="entry name" value="Cyt_P450_CS"/>
</dbReference>
<keyword evidence="2" id="KW-0349">Heme</keyword>
<dbReference type="GO" id="GO:0020037">
    <property type="term" value="F:heme binding"/>
    <property type="evidence" value="ECO:0007669"/>
    <property type="project" value="InterPro"/>
</dbReference>
<dbReference type="PANTHER" id="PTHR46696">
    <property type="entry name" value="P450, PUTATIVE (EUROFUNG)-RELATED"/>
    <property type="match status" value="1"/>
</dbReference>
<proteinExistence type="inferred from homology"/>
<dbReference type="SUPFAM" id="SSF48264">
    <property type="entry name" value="Cytochrome P450"/>
    <property type="match status" value="1"/>
</dbReference>
<dbReference type="PANTHER" id="PTHR46696:SF1">
    <property type="entry name" value="CYTOCHROME P450 YJIB-RELATED"/>
    <property type="match status" value="1"/>
</dbReference>
<protein>
    <submittedName>
        <fullName evidence="4">Cytochrome P450</fullName>
    </submittedName>
</protein>
<dbReference type="PRINTS" id="PR00359">
    <property type="entry name" value="BP450"/>
</dbReference>
<name>A0A941IV70_9ACTN</name>
<keyword evidence="2" id="KW-0503">Monooxygenase</keyword>
<dbReference type="InterPro" id="IPR036396">
    <property type="entry name" value="Cyt_P450_sf"/>
</dbReference>
<dbReference type="GO" id="GO:0016705">
    <property type="term" value="F:oxidoreductase activity, acting on paired donors, with incorporation or reduction of molecular oxygen"/>
    <property type="evidence" value="ECO:0007669"/>
    <property type="project" value="InterPro"/>
</dbReference>
<dbReference type="Pfam" id="PF00067">
    <property type="entry name" value="p450"/>
    <property type="match status" value="1"/>
</dbReference>
<dbReference type="Gene3D" id="1.10.630.10">
    <property type="entry name" value="Cytochrome P450"/>
    <property type="match status" value="1"/>
</dbReference>
<comment type="caution">
    <text evidence="4">The sequence shown here is derived from an EMBL/GenBank/DDBJ whole genome shotgun (WGS) entry which is preliminary data.</text>
</comment>
<dbReference type="InterPro" id="IPR002397">
    <property type="entry name" value="Cyt_P450_B"/>
</dbReference>
<accession>A0A941IV70</accession>
<dbReference type="Proteomes" id="UP000675781">
    <property type="component" value="Unassembled WGS sequence"/>
</dbReference>